<keyword evidence="5" id="KW-0472">Membrane</keyword>
<dbReference type="STRING" id="320497.A0U93_12120"/>
<evidence type="ECO:0000256" key="1">
    <source>
        <dbReference type="ARBA" id="ARBA00001931"/>
    </source>
</evidence>
<dbReference type="InterPro" id="IPR002372">
    <property type="entry name" value="PQQ_rpt_dom"/>
</dbReference>
<dbReference type="InterPro" id="IPR011047">
    <property type="entry name" value="Quinoprotein_ADH-like_sf"/>
</dbReference>
<evidence type="ECO:0000313" key="7">
    <source>
        <dbReference type="EMBL" id="AQS89491.1"/>
    </source>
</evidence>
<organism evidence="7 8">
    <name type="scientific">Neoasaia chiangmaiensis</name>
    <dbReference type="NCBI Taxonomy" id="320497"/>
    <lineage>
        <taxon>Bacteria</taxon>
        <taxon>Pseudomonadati</taxon>
        <taxon>Pseudomonadota</taxon>
        <taxon>Alphaproteobacteria</taxon>
        <taxon>Acetobacterales</taxon>
        <taxon>Acetobacteraceae</taxon>
        <taxon>Neoasaia</taxon>
    </lineage>
</organism>
<keyword evidence="8" id="KW-1185">Reference proteome</keyword>
<gene>
    <name evidence="7" type="ORF">A0U93_12120</name>
</gene>
<keyword evidence="5" id="KW-0812">Transmembrane</keyword>
<evidence type="ECO:0000256" key="5">
    <source>
        <dbReference type="SAM" id="Phobius"/>
    </source>
</evidence>
<evidence type="ECO:0000313" key="8">
    <source>
        <dbReference type="Proteomes" id="UP000188604"/>
    </source>
</evidence>
<dbReference type="GO" id="GO:0048038">
    <property type="term" value="F:quinone binding"/>
    <property type="evidence" value="ECO:0007669"/>
    <property type="project" value="InterPro"/>
</dbReference>
<name>A0A1U9KUJ1_9PROT</name>
<dbReference type="EMBL" id="CP014691">
    <property type="protein sequence ID" value="AQS89491.1"/>
    <property type="molecule type" value="Genomic_DNA"/>
</dbReference>
<feature type="transmembrane region" description="Helical" evidence="5">
    <location>
        <begin position="66"/>
        <end position="86"/>
    </location>
</feature>
<dbReference type="Gene3D" id="2.140.10.10">
    <property type="entry name" value="Quinoprotein alcohol dehydrogenase-like superfamily"/>
    <property type="match status" value="1"/>
</dbReference>
<comment type="similarity">
    <text evidence="2">Belongs to the bacterial PQQ dehydrogenase family.</text>
</comment>
<feature type="transmembrane region" description="Helical" evidence="5">
    <location>
        <begin position="42"/>
        <end position="59"/>
    </location>
</feature>
<feature type="domain" description="Pyrrolo-quinoline quinone repeat" evidence="6">
    <location>
        <begin position="179"/>
        <end position="785"/>
    </location>
</feature>
<dbReference type="GO" id="GO:0016020">
    <property type="term" value="C:membrane"/>
    <property type="evidence" value="ECO:0007669"/>
    <property type="project" value="InterPro"/>
</dbReference>
<dbReference type="KEGG" id="nch:A0U93_12120"/>
<feature type="transmembrane region" description="Helical" evidence="5">
    <location>
        <begin position="123"/>
        <end position="148"/>
    </location>
</feature>
<proteinExistence type="inferred from homology"/>
<evidence type="ECO:0000256" key="2">
    <source>
        <dbReference type="ARBA" id="ARBA00008156"/>
    </source>
</evidence>
<dbReference type="Proteomes" id="UP000188604">
    <property type="component" value="Chromosome"/>
</dbReference>
<comment type="cofactor">
    <cofactor evidence="1">
        <name>pyrroloquinoline quinone</name>
        <dbReference type="ChEBI" id="CHEBI:58442"/>
    </cofactor>
</comment>
<feature type="transmembrane region" description="Helical" evidence="5">
    <location>
        <begin position="12"/>
        <end position="36"/>
    </location>
</feature>
<dbReference type="PANTHER" id="PTHR32303">
    <property type="entry name" value="QUINOPROTEIN ALCOHOL DEHYDROGENASE (CYTOCHROME C)"/>
    <property type="match status" value="1"/>
</dbReference>
<evidence type="ECO:0000259" key="6">
    <source>
        <dbReference type="Pfam" id="PF01011"/>
    </source>
</evidence>
<evidence type="ECO:0000256" key="3">
    <source>
        <dbReference type="ARBA" id="ARBA00023002"/>
    </source>
</evidence>
<evidence type="ECO:0000256" key="4">
    <source>
        <dbReference type="SAM" id="MobiDB-lite"/>
    </source>
</evidence>
<keyword evidence="5" id="KW-1133">Transmembrane helix</keyword>
<reference evidence="7 8" key="1">
    <citation type="submission" date="2016-03" db="EMBL/GenBank/DDBJ databases">
        <title>Acetic acid bacteria sequencing.</title>
        <authorList>
            <person name="Brandt J."/>
            <person name="Jakob F."/>
            <person name="Vogel R.F."/>
        </authorList>
    </citation>
    <scope>NUCLEOTIDE SEQUENCE [LARGE SCALE GENOMIC DNA]</scope>
    <source>
        <strain evidence="7 8">NBRC 101099</strain>
    </source>
</reference>
<keyword evidence="3" id="KW-0560">Oxidoreductase</keyword>
<feature type="transmembrane region" description="Helical" evidence="5">
    <location>
        <begin position="92"/>
        <end position="111"/>
    </location>
</feature>
<dbReference type="InterPro" id="IPR018391">
    <property type="entry name" value="PQQ_b-propeller_rpt"/>
</dbReference>
<accession>A0A1U9KUJ1</accession>
<dbReference type="AlphaFoldDB" id="A0A1U9KUJ1"/>
<dbReference type="CDD" id="cd10280">
    <property type="entry name" value="PQQ_mGDH"/>
    <property type="match status" value="1"/>
</dbReference>
<feature type="region of interest" description="Disordered" evidence="4">
    <location>
        <begin position="523"/>
        <end position="545"/>
    </location>
</feature>
<dbReference type="SMART" id="SM00564">
    <property type="entry name" value="PQQ"/>
    <property type="match status" value="3"/>
</dbReference>
<protein>
    <submittedName>
        <fullName evidence="7">Glucose dehydrogenase</fullName>
    </submittedName>
</protein>
<dbReference type="NCBIfam" id="TIGR03074">
    <property type="entry name" value="PQQ_membr_DH"/>
    <property type="match status" value="1"/>
</dbReference>
<dbReference type="GO" id="GO:0008876">
    <property type="term" value="F:quinoprotein glucose dehydrogenase activity"/>
    <property type="evidence" value="ECO:0007669"/>
    <property type="project" value="TreeGrafter"/>
</dbReference>
<dbReference type="SUPFAM" id="SSF50998">
    <property type="entry name" value="Quinoprotein alcohol dehydrogenase-like"/>
    <property type="match status" value="1"/>
</dbReference>
<sequence length="810" mass="88436">MLNLSRLRSTALPVRLTALLLLLIGLALLLPGLYLLSLGGTAYYAIAGALTLVSAKLIGIGRREGLWVYALMLAVTLGWVLLTVGLDGWRMIPPLAFPAGVGLWVFGPWVGGKLTDPMHRTRVNARVIGGMGACVLLFVFMFACGWLITATRYVQPNMFPTRHLNAAPVGASAEAKNDWQFYGGAPSGQRYGEPTQIDAANAHSLQTAWTFHTGDMPRPGENSRGREFSFEATPIKVGDNLYFCTPHRDVVALDATTGKQVWRYSPGGNFDKNIYQACRGVSYFHAPEGTPCPHRIISTVSGSPPTLIEIDADTGKLCPSFGDNGVVDLRQDMGAMPPGFHFITSPPMVMNNRIMLSGWVYDDQSVDEPSGVIRGFDATTGKLSWGWDMGHNPANRPLDPGEVFTRGTANGWGVYTADPALNTVYVPLGIATPDYFGGKRRDFDEKYDSSLVALDITTGEEKWHFQTVHHDLWDFDIPVGPSLVDLPDEHGRMTPVLVQTTKQGELFVLDRRTGKPFYRVEEQAAPGGDVPGERYSPTQPHSVEMPNLRNHEIGADWTWGATPFDQMACRIGWQKMRYHGLYTPPSLQGTIGFPAFDGVADWYGASIDPEHGVMYVNTTFIPFLMTLVPQDKALSKGLYKPWSGWNQPYPEPVFTNNPQHGLPYAAVIKPWLGIFGAPCLAPPWGKTQAIDLVNRRVIWERALGTTKNVGPGSMLRMPVGLPTGIFSMGGTMTTPNGLVFMGATADQAFRVIDGRDGKVLYETELDAGGNATPMTYTGKDGRQYVVLAVGGHGGLKTRNGDEVVAFALPK</sequence>
<dbReference type="InterPro" id="IPR017511">
    <property type="entry name" value="PQQ_mDH"/>
</dbReference>
<dbReference type="PANTHER" id="PTHR32303:SF4">
    <property type="entry name" value="QUINOPROTEIN GLUCOSE DEHYDROGENASE"/>
    <property type="match status" value="1"/>
</dbReference>
<dbReference type="Pfam" id="PF01011">
    <property type="entry name" value="PQQ"/>
    <property type="match status" value="1"/>
</dbReference>